<accession>A0A846XB94</accession>
<dbReference type="InterPro" id="IPR046373">
    <property type="entry name" value="Acyl-CoA_Oxase/DH_mid-dom_sf"/>
</dbReference>
<keyword evidence="4" id="KW-0274">FAD</keyword>
<dbReference type="RefSeq" id="WP_068047590.1">
    <property type="nucleotide sequence ID" value="NZ_JAAXOO010000002.1"/>
</dbReference>
<organism evidence="8 9">
    <name type="scientific">Nocardia speluncae</name>
    <dbReference type="NCBI Taxonomy" id="419477"/>
    <lineage>
        <taxon>Bacteria</taxon>
        <taxon>Bacillati</taxon>
        <taxon>Actinomycetota</taxon>
        <taxon>Actinomycetes</taxon>
        <taxon>Mycobacteriales</taxon>
        <taxon>Nocardiaceae</taxon>
        <taxon>Nocardia</taxon>
    </lineage>
</organism>
<evidence type="ECO:0000313" key="8">
    <source>
        <dbReference type="EMBL" id="NKY33571.1"/>
    </source>
</evidence>
<dbReference type="EMBL" id="JAAXOO010000002">
    <property type="protein sequence ID" value="NKY33571.1"/>
    <property type="molecule type" value="Genomic_DNA"/>
</dbReference>
<protein>
    <submittedName>
        <fullName evidence="8">Acyl-CoA dehydrogenase family protein</fullName>
    </submittedName>
</protein>
<dbReference type="InterPro" id="IPR009100">
    <property type="entry name" value="AcylCoA_DH/oxidase_NM_dom_sf"/>
</dbReference>
<evidence type="ECO:0000313" key="9">
    <source>
        <dbReference type="Proteomes" id="UP000565715"/>
    </source>
</evidence>
<dbReference type="Proteomes" id="UP000565715">
    <property type="component" value="Unassembled WGS sequence"/>
</dbReference>
<dbReference type="InterPro" id="IPR013786">
    <property type="entry name" value="AcylCoA_DH/ox_N"/>
</dbReference>
<dbReference type="Gene3D" id="1.20.140.10">
    <property type="entry name" value="Butyryl-CoA Dehydrogenase, subunit A, domain 3"/>
    <property type="match status" value="1"/>
</dbReference>
<gene>
    <name evidence="8" type="ORF">HGA13_10860</name>
</gene>
<name>A0A846XB94_9NOCA</name>
<evidence type="ECO:0000259" key="6">
    <source>
        <dbReference type="Pfam" id="PF00441"/>
    </source>
</evidence>
<evidence type="ECO:0000256" key="5">
    <source>
        <dbReference type="ARBA" id="ARBA00023002"/>
    </source>
</evidence>
<keyword evidence="3" id="KW-0285">Flavoprotein</keyword>
<evidence type="ECO:0000256" key="1">
    <source>
        <dbReference type="ARBA" id="ARBA00001974"/>
    </source>
</evidence>
<comment type="cofactor">
    <cofactor evidence="1">
        <name>FAD</name>
        <dbReference type="ChEBI" id="CHEBI:57692"/>
    </cofactor>
</comment>
<dbReference type="AlphaFoldDB" id="A0A846XB94"/>
<evidence type="ECO:0000256" key="2">
    <source>
        <dbReference type="ARBA" id="ARBA00009347"/>
    </source>
</evidence>
<dbReference type="Pfam" id="PF02771">
    <property type="entry name" value="Acyl-CoA_dh_N"/>
    <property type="match status" value="1"/>
</dbReference>
<dbReference type="SUPFAM" id="SSF47203">
    <property type="entry name" value="Acyl-CoA dehydrogenase C-terminal domain-like"/>
    <property type="match status" value="1"/>
</dbReference>
<dbReference type="SUPFAM" id="SSF56645">
    <property type="entry name" value="Acyl-CoA dehydrogenase NM domain-like"/>
    <property type="match status" value="1"/>
</dbReference>
<comment type="caution">
    <text evidence="8">The sequence shown here is derived from an EMBL/GenBank/DDBJ whole genome shotgun (WGS) entry which is preliminary data.</text>
</comment>
<comment type="similarity">
    <text evidence="2">Belongs to the acyl-CoA dehydrogenase family.</text>
</comment>
<keyword evidence="5" id="KW-0560">Oxidoreductase</keyword>
<dbReference type="InterPro" id="IPR036250">
    <property type="entry name" value="AcylCo_DH-like_C"/>
</dbReference>
<dbReference type="Gene3D" id="2.40.110.10">
    <property type="entry name" value="Butyryl-CoA Dehydrogenase, subunit A, domain 2"/>
    <property type="match status" value="1"/>
</dbReference>
<dbReference type="PANTHER" id="PTHR43884">
    <property type="entry name" value="ACYL-COA DEHYDROGENASE"/>
    <property type="match status" value="1"/>
</dbReference>
<dbReference type="InterPro" id="IPR037069">
    <property type="entry name" value="AcylCoA_DH/ox_N_sf"/>
</dbReference>
<sequence>MSNDFAEFHDELRTVARELLGKAGDTAVEWSALAGAGWTGLEVPDEFDGTAATFAEVAILLEEIGRATARTPYPAVAATGIGVLCSLEPTTRRDVVLCETVAGTARPVAVLAGNMVPAAGGETACAGTGDIVPTFESVQTGEAIRLSGSADFVPDAPSATVLLIPARAADGALGVALVEPGTAGLQITGQPVVDETRSLGRVTALDVALAPQSFVPFTPGAVHPLRHLYDRAALAVACDSLGLAAAMLDATVDYTRVREQFGRPVGSFQAVKHACADMLVESAIARQLVTAALTAMVTGAPDSSRSVSMAKSFTGEAAVRIAGDAMQLHGGIGYTWESGIHRYLKRATLNRSLYGSPADHRRELGAGYR</sequence>
<dbReference type="Pfam" id="PF00441">
    <property type="entry name" value="Acyl-CoA_dh_1"/>
    <property type="match status" value="1"/>
</dbReference>
<proteinExistence type="inferred from homology"/>
<evidence type="ECO:0000256" key="3">
    <source>
        <dbReference type="ARBA" id="ARBA00022630"/>
    </source>
</evidence>
<keyword evidence="9" id="KW-1185">Reference proteome</keyword>
<feature type="domain" description="Acyl-CoA dehydrogenase/oxidase C-terminal" evidence="6">
    <location>
        <begin position="233"/>
        <end position="362"/>
    </location>
</feature>
<feature type="domain" description="Acyl-CoA dehydrogenase/oxidase N-terminal" evidence="7">
    <location>
        <begin position="10"/>
        <end position="82"/>
    </location>
</feature>
<dbReference type="GO" id="GO:0050660">
    <property type="term" value="F:flavin adenine dinucleotide binding"/>
    <property type="evidence" value="ECO:0007669"/>
    <property type="project" value="InterPro"/>
</dbReference>
<dbReference type="GO" id="GO:0003995">
    <property type="term" value="F:acyl-CoA dehydrogenase activity"/>
    <property type="evidence" value="ECO:0007669"/>
    <property type="project" value="TreeGrafter"/>
</dbReference>
<dbReference type="Gene3D" id="1.10.540.10">
    <property type="entry name" value="Acyl-CoA dehydrogenase/oxidase, N-terminal domain"/>
    <property type="match status" value="1"/>
</dbReference>
<evidence type="ECO:0000259" key="7">
    <source>
        <dbReference type="Pfam" id="PF02771"/>
    </source>
</evidence>
<reference evidence="8 9" key="1">
    <citation type="submission" date="2020-04" db="EMBL/GenBank/DDBJ databases">
        <title>MicrobeNet Type strains.</title>
        <authorList>
            <person name="Nicholson A.C."/>
        </authorList>
    </citation>
    <scope>NUCLEOTIDE SEQUENCE [LARGE SCALE GENOMIC DNA]</scope>
    <source>
        <strain evidence="8 9">DSM 45078</strain>
    </source>
</reference>
<evidence type="ECO:0000256" key="4">
    <source>
        <dbReference type="ARBA" id="ARBA00022827"/>
    </source>
</evidence>
<dbReference type="CDD" id="cd00567">
    <property type="entry name" value="ACAD"/>
    <property type="match status" value="1"/>
</dbReference>
<dbReference type="PANTHER" id="PTHR43884:SF20">
    <property type="entry name" value="ACYL-COA DEHYDROGENASE FADE28"/>
    <property type="match status" value="1"/>
</dbReference>
<dbReference type="InterPro" id="IPR009075">
    <property type="entry name" value="AcylCo_DH/oxidase_C"/>
</dbReference>